<comment type="caution">
    <text evidence="1">The sequence shown here is derived from an EMBL/GenBank/DDBJ whole genome shotgun (WGS) entry which is preliminary data.</text>
</comment>
<dbReference type="EMBL" id="JAGEVG010000021">
    <property type="protein sequence ID" value="MBO3099731.1"/>
    <property type="molecule type" value="Genomic_DNA"/>
</dbReference>
<dbReference type="InterPro" id="IPR008969">
    <property type="entry name" value="CarboxyPept-like_regulatory"/>
</dbReference>
<name>A0ABS3SVL0_9FLAO</name>
<evidence type="ECO:0000313" key="1">
    <source>
        <dbReference type="EMBL" id="MBO3099731.1"/>
    </source>
</evidence>
<keyword evidence="2" id="KW-1185">Reference proteome</keyword>
<dbReference type="Proteomes" id="UP000681315">
    <property type="component" value="Unassembled WGS sequence"/>
</dbReference>
<dbReference type="Pfam" id="PF13715">
    <property type="entry name" value="CarbopepD_reg_2"/>
    <property type="match status" value="1"/>
</dbReference>
<dbReference type="Gene3D" id="2.60.40.1120">
    <property type="entry name" value="Carboxypeptidase-like, regulatory domain"/>
    <property type="match status" value="1"/>
</dbReference>
<proteinExistence type="predicted"/>
<accession>A0ABS3SVL0</accession>
<sequence length="164" mass="18032">MLLHIAPKTIFRTTEDAVTQEKTVGANIIAEGIPFGTIADFNGNFKLNLPVGSYSIKVSTMGYRTHTQYNVVISSGNDQIIRYELHPDAASLGKVVITTNRRTTAVATHMFASMSVQRLTTQEIKASPRGNFDVSKVVKTLLAGGLSNRVGERNDIINYRRCTE</sequence>
<evidence type="ECO:0000313" key="2">
    <source>
        <dbReference type="Proteomes" id="UP000681315"/>
    </source>
</evidence>
<reference evidence="1 2" key="1">
    <citation type="submission" date="2021-03" db="EMBL/GenBank/DDBJ databases">
        <title>Gelidibacter sp. nov., isolated from costal sediment.</title>
        <authorList>
            <person name="Lun K.-Y."/>
        </authorList>
    </citation>
    <scope>NUCLEOTIDE SEQUENCE [LARGE SCALE GENOMIC DNA]</scope>
    <source>
        <strain evidence="1 2">DF109</strain>
    </source>
</reference>
<dbReference type="SUPFAM" id="SSF49464">
    <property type="entry name" value="Carboxypeptidase regulatory domain-like"/>
    <property type="match status" value="1"/>
</dbReference>
<protein>
    <submittedName>
        <fullName evidence="1">Carboxypeptidase-like regulatory domain-containing protein</fullName>
    </submittedName>
</protein>
<gene>
    <name evidence="1" type="ORF">J4051_15740</name>
</gene>
<dbReference type="RefSeq" id="WP_208234840.1">
    <property type="nucleotide sequence ID" value="NZ_JAGEVG010000021.1"/>
</dbReference>
<organism evidence="1 2">
    <name type="scientific">Gelidibacter pelagius</name>
    <dbReference type="NCBI Taxonomy" id="2819985"/>
    <lineage>
        <taxon>Bacteria</taxon>
        <taxon>Pseudomonadati</taxon>
        <taxon>Bacteroidota</taxon>
        <taxon>Flavobacteriia</taxon>
        <taxon>Flavobacteriales</taxon>
        <taxon>Flavobacteriaceae</taxon>
        <taxon>Gelidibacter</taxon>
    </lineage>
</organism>